<gene>
    <name evidence="7" type="ORF">ACFFQA_18680</name>
</gene>
<comment type="caution">
    <text evidence="7">The sequence shown here is derived from an EMBL/GenBank/DDBJ whole genome shotgun (WGS) entry which is preliminary data.</text>
</comment>
<comment type="cofactor">
    <cofactor evidence="1">
        <name>[4Fe-4S] cluster</name>
        <dbReference type="ChEBI" id="CHEBI:49883"/>
    </cofactor>
</comment>
<proteinExistence type="predicted"/>
<organism evidence="7 8">
    <name type="scientific">Allokutzneria oryzae</name>
    <dbReference type="NCBI Taxonomy" id="1378989"/>
    <lineage>
        <taxon>Bacteria</taxon>
        <taxon>Bacillati</taxon>
        <taxon>Actinomycetota</taxon>
        <taxon>Actinomycetes</taxon>
        <taxon>Pseudonocardiales</taxon>
        <taxon>Pseudonocardiaceae</taxon>
        <taxon>Allokutzneria</taxon>
    </lineage>
</organism>
<keyword evidence="3" id="KW-0479">Metal-binding</keyword>
<dbReference type="Pfam" id="PF02401">
    <property type="entry name" value="LYTB"/>
    <property type="match status" value="1"/>
</dbReference>
<dbReference type="Pfam" id="PF01048">
    <property type="entry name" value="PNP_UDP_1"/>
    <property type="match status" value="1"/>
</dbReference>
<keyword evidence="4" id="KW-0408">Iron</keyword>
<dbReference type="InterPro" id="IPR000845">
    <property type="entry name" value="Nucleoside_phosphorylase_d"/>
</dbReference>
<reference evidence="7 8" key="1">
    <citation type="submission" date="2024-09" db="EMBL/GenBank/DDBJ databases">
        <authorList>
            <person name="Sun Q."/>
            <person name="Mori K."/>
        </authorList>
    </citation>
    <scope>NUCLEOTIDE SEQUENCE [LARGE SCALE GENOMIC DNA]</scope>
    <source>
        <strain evidence="7 8">TBRC 7907</strain>
    </source>
</reference>
<protein>
    <recommendedName>
        <fullName evidence="6">Nucleoside phosphorylase domain-containing protein</fullName>
    </recommendedName>
</protein>
<dbReference type="Gene3D" id="3.40.1010.20">
    <property type="entry name" value="4-hydroxy-3-methylbut-2-enyl diphosphate reductase, catalytic domain"/>
    <property type="match status" value="1"/>
</dbReference>
<feature type="domain" description="Nucleoside phosphorylase" evidence="6">
    <location>
        <begin position="43"/>
        <end position="144"/>
    </location>
</feature>
<keyword evidence="5" id="KW-0411">Iron-sulfur</keyword>
<evidence type="ECO:0000256" key="2">
    <source>
        <dbReference type="ARBA" id="ARBA00022485"/>
    </source>
</evidence>
<evidence type="ECO:0000256" key="1">
    <source>
        <dbReference type="ARBA" id="ARBA00001966"/>
    </source>
</evidence>
<evidence type="ECO:0000256" key="3">
    <source>
        <dbReference type="ARBA" id="ARBA00022723"/>
    </source>
</evidence>
<evidence type="ECO:0000259" key="6">
    <source>
        <dbReference type="Pfam" id="PF01048"/>
    </source>
</evidence>
<dbReference type="RefSeq" id="WP_377853477.1">
    <property type="nucleotide sequence ID" value="NZ_JBHLZU010000016.1"/>
</dbReference>
<evidence type="ECO:0000313" key="7">
    <source>
        <dbReference type="EMBL" id="MFB9905965.1"/>
    </source>
</evidence>
<dbReference type="SUPFAM" id="SSF53167">
    <property type="entry name" value="Purine and uridine phosphorylases"/>
    <property type="match status" value="1"/>
</dbReference>
<dbReference type="EMBL" id="JBHLZU010000016">
    <property type="protein sequence ID" value="MFB9905965.1"/>
    <property type="molecule type" value="Genomic_DNA"/>
</dbReference>
<dbReference type="InterPro" id="IPR035994">
    <property type="entry name" value="Nucleoside_phosphorylase_sf"/>
</dbReference>
<accession>A0ABV5ZYK0</accession>
<dbReference type="Proteomes" id="UP001589693">
    <property type="component" value="Unassembled WGS sequence"/>
</dbReference>
<evidence type="ECO:0000256" key="4">
    <source>
        <dbReference type="ARBA" id="ARBA00023004"/>
    </source>
</evidence>
<evidence type="ECO:0000256" key="5">
    <source>
        <dbReference type="ARBA" id="ARBA00023014"/>
    </source>
</evidence>
<keyword evidence="2" id="KW-0004">4Fe-4S</keyword>
<sequence length="270" mass="28124">MNAILATPLRVERAAVRPAARSLSLVRTGIGRAATLPRTDGPVLIAGVGGGLAPQVRPGDLVVAGTVTADGHRVELPSAPLLARALRHLGLTVHYGHIGTTDRIATGDRRKRLASTGALAVDLESATLAAATSGPVAVVRSIVDTEDHALWALGTVGRGVRALRALRVAVPAFEWWAAAIGRREILRGVSRGADLVLVVGSDSRHLVDVSRWDGARAHLVEDVTGVDLRWLAGARRIGVVADASVPPEPVEEVIHALSGLDPTTPTTEVS</sequence>
<keyword evidence="8" id="KW-1185">Reference proteome</keyword>
<dbReference type="Gene3D" id="3.40.50.1580">
    <property type="entry name" value="Nucleoside phosphorylase domain"/>
    <property type="match status" value="1"/>
</dbReference>
<evidence type="ECO:0000313" key="8">
    <source>
        <dbReference type="Proteomes" id="UP001589693"/>
    </source>
</evidence>
<name>A0ABV5ZYK0_9PSEU</name>
<dbReference type="InterPro" id="IPR003451">
    <property type="entry name" value="LytB/IspH"/>
</dbReference>